<protein>
    <submittedName>
        <fullName evidence="1">Uncharacterized protein</fullName>
    </submittedName>
</protein>
<name>A0AAN9R0Q5_PHACN</name>
<proteinExistence type="predicted"/>
<gene>
    <name evidence="1" type="ORF">VNO80_17081</name>
</gene>
<organism evidence="1 2">
    <name type="scientific">Phaseolus coccineus</name>
    <name type="common">Scarlet runner bean</name>
    <name type="synonym">Phaseolus multiflorus</name>
    <dbReference type="NCBI Taxonomy" id="3886"/>
    <lineage>
        <taxon>Eukaryota</taxon>
        <taxon>Viridiplantae</taxon>
        <taxon>Streptophyta</taxon>
        <taxon>Embryophyta</taxon>
        <taxon>Tracheophyta</taxon>
        <taxon>Spermatophyta</taxon>
        <taxon>Magnoliopsida</taxon>
        <taxon>eudicotyledons</taxon>
        <taxon>Gunneridae</taxon>
        <taxon>Pentapetalae</taxon>
        <taxon>rosids</taxon>
        <taxon>fabids</taxon>
        <taxon>Fabales</taxon>
        <taxon>Fabaceae</taxon>
        <taxon>Papilionoideae</taxon>
        <taxon>50 kb inversion clade</taxon>
        <taxon>NPAAA clade</taxon>
        <taxon>indigoferoid/millettioid clade</taxon>
        <taxon>Phaseoleae</taxon>
        <taxon>Phaseolus</taxon>
    </lineage>
</organism>
<accession>A0AAN9R0Q5</accession>
<reference evidence="1 2" key="1">
    <citation type="submission" date="2024-01" db="EMBL/GenBank/DDBJ databases">
        <title>The genomes of 5 underutilized Papilionoideae crops provide insights into root nodulation and disease resistanc.</title>
        <authorList>
            <person name="Jiang F."/>
        </authorList>
    </citation>
    <scope>NUCLEOTIDE SEQUENCE [LARGE SCALE GENOMIC DNA]</scope>
    <source>
        <strain evidence="1">JINMINGXINNONG_FW02</strain>
        <tissue evidence="1">Leaves</tissue>
    </source>
</reference>
<dbReference type="Proteomes" id="UP001374584">
    <property type="component" value="Unassembled WGS sequence"/>
</dbReference>
<keyword evidence="2" id="KW-1185">Reference proteome</keyword>
<dbReference type="AlphaFoldDB" id="A0AAN9R0Q5"/>
<comment type="caution">
    <text evidence="1">The sequence shown here is derived from an EMBL/GenBank/DDBJ whole genome shotgun (WGS) entry which is preliminary data.</text>
</comment>
<evidence type="ECO:0000313" key="2">
    <source>
        <dbReference type="Proteomes" id="UP001374584"/>
    </source>
</evidence>
<dbReference type="EMBL" id="JAYMYR010000006">
    <property type="protein sequence ID" value="KAK7357785.1"/>
    <property type="molecule type" value="Genomic_DNA"/>
</dbReference>
<sequence length="96" mass="11237">MEEELRWWRKDEQAVAERKVDERMMTIVTTCSLVAISRGALRPPSSGYFVLHSFVFFLHLHWDVEDKTALLLSPLAFATPLLLPPATFRCFYMEEF</sequence>
<evidence type="ECO:0000313" key="1">
    <source>
        <dbReference type="EMBL" id="KAK7357785.1"/>
    </source>
</evidence>